<feature type="signal peptide" evidence="1">
    <location>
        <begin position="1"/>
        <end position="22"/>
    </location>
</feature>
<dbReference type="Proteomes" id="UP001221838">
    <property type="component" value="Unassembled WGS sequence"/>
</dbReference>
<protein>
    <submittedName>
        <fullName evidence="2">Uncharacterized protein</fullName>
    </submittedName>
</protein>
<organism evidence="2 3">
    <name type="scientific">Stigmatella ashevillensis</name>
    <dbReference type="NCBI Taxonomy" id="2995309"/>
    <lineage>
        <taxon>Bacteria</taxon>
        <taxon>Pseudomonadati</taxon>
        <taxon>Myxococcota</taxon>
        <taxon>Myxococcia</taxon>
        <taxon>Myxococcales</taxon>
        <taxon>Cystobacterineae</taxon>
        <taxon>Archangiaceae</taxon>
        <taxon>Stigmatella</taxon>
    </lineage>
</organism>
<gene>
    <name evidence="2" type="ORF">POL68_28475</name>
</gene>
<evidence type="ECO:0000256" key="1">
    <source>
        <dbReference type="SAM" id="SignalP"/>
    </source>
</evidence>
<name>A0ABT5DFZ5_9BACT</name>
<proteinExistence type="predicted"/>
<feature type="chain" id="PRO_5046940999" evidence="1">
    <location>
        <begin position="23"/>
        <end position="125"/>
    </location>
</feature>
<accession>A0ABT5DFZ5</accession>
<comment type="caution">
    <text evidence="2">The sequence shown here is derived from an EMBL/GenBank/DDBJ whole genome shotgun (WGS) entry which is preliminary data.</text>
</comment>
<evidence type="ECO:0000313" key="3">
    <source>
        <dbReference type="Proteomes" id="UP001221838"/>
    </source>
</evidence>
<sequence length="125" mass="13513">MMRSLIAALSAALIAAAPQAPAPSPMDGDWIVDLTAKAGDPPYRQPMTLTLAADGTVRGSFYRSTIEAGRWKSDRGRTCVSFRTSDGKGPYHTAACLVGDGLQGQTWAEHRNFLFNWNATRGTLR</sequence>
<keyword evidence="1" id="KW-0732">Signal</keyword>
<evidence type="ECO:0000313" key="2">
    <source>
        <dbReference type="EMBL" id="MDC0712431.1"/>
    </source>
</evidence>
<dbReference type="EMBL" id="JAQNDM010000002">
    <property type="protein sequence ID" value="MDC0712431.1"/>
    <property type="molecule type" value="Genomic_DNA"/>
</dbReference>
<dbReference type="RefSeq" id="WP_272142556.1">
    <property type="nucleotide sequence ID" value="NZ_JAQNDM010000002.1"/>
</dbReference>
<keyword evidence="3" id="KW-1185">Reference proteome</keyword>
<reference evidence="2 3" key="1">
    <citation type="submission" date="2022-11" db="EMBL/GenBank/DDBJ databases">
        <title>Minimal conservation of predation-associated metabolite biosynthetic gene clusters underscores biosynthetic potential of Myxococcota including descriptions for ten novel species: Archangium lansinium sp. nov., Myxococcus landrumus sp. nov., Nannocystis bai.</title>
        <authorList>
            <person name="Ahearne A."/>
            <person name="Stevens C."/>
            <person name="Dowd S."/>
        </authorList>
    </citation>
    <scope>NUCLEOTIDE SEQUENCE [LARGE SCALE GENOMIC DNA]</scope>
    <source>
        <strain evidence="2 3">NCWAL01</strain>
    </source>
</reference>